<reference evidence="1 2" key="1">
    <citation type="submission" date="2021-06" db="EMBL/GenBank/DDBJ databases">
        <title>Caerostris darwini draft genome.</title>
        <authorList>
            <person name="Kono N."/>
            <person name="Arakawa K."/>
        </authorList>
    </citation>
    <scope>NUCLEOTIDE SEQUENCE [LARGE SCALE GENOMIC DNA]</scope>
</reference>
<evidence type="ECO:0000313" key="1">
    <source>
        <dbReference type="EMBL" id="GIY81707.1"/>
    </source>
</evidence>
<sequence>MGWGENFREEYCIEIQGLLMTDVKGVVHFGVGWLSTKSLKFPNRSTRELMSLNELLGVNQSARNHTSCSKRRRCGKVVVSFRKPQMEEESLTRTPFSRRALMEEDSSTHNCEIKFSLNNMGGL</sequence>
<name>A0AAV4WGD2_9ARAC</name>
<dbReference type="EMBL" id="BPLQ01014663">
    <property type="protein sequence ID" value="GIY81707.1"/>
    <property type="molecule type" value="Genomic_DNA"/>
</dbReference>
<protein>
    <submittedName>
        <fullName evidence="1">Uncharacterized protein</fullName>
    </submittedName>
</protein>
<dbReference type="AlphaFoldDB" id="A0AAV4WGD2"/>
<comment type="caution">
    <text evidence="1">The sequence shown here is derived from an EMBL/GenBank/DDBJ whole genome shotgun (WGS) entry which is preliminary data.</text>
</comment>
<gene>
    <name evidence="1" type="ORF">CDAR_81731</name>
</gene>
<dbReference type="Proteomes" id="UP001054837">
    <property type="component" value="Unassembled WGS sequence"/>
</dbReference>
<keyword evidence="2" id="KW-1185">Reference proteome</keyword>
<organism evidence="1 2">
    <name type="scientific">Caerostris darwini</name>
    <dbReference type="NCBI Taxonomy" id="1538125"/>
    <lineage>
        <taxon>Eukaryota</taxon>
        <taxon>Metazoa</taxon>
        <taxon>Ecdysozoa</taxon>
        <taxon>Arthropoda</taxon>
        <taxon>Chelicerata</taxon>
        <taxon>Arachnida</taxon>
        <taxon>Araneae</taxon>
        <taxon>Araneomorphae</taxon>
        <taxon>Entelegynae</taxon>
        <taxon>Araneoidea</taxon>
        <taxon>Araneidae</taxon>
        <taxon>Caerostris</taxon>
    </lineage>
</organism>
<proteinExistence type="predicted"/>
<accession>A0AAV4WGD2</accession>
<evidence type="ECO:0000313" key="2">
    <source>
        <dbReference type="Proteomes" id="UP001054837"/>
    </source>
</evidence>